<dbReference type="EMBL" id="JADNRY010000050">
    <property type="protein sequence ID" value="KAF9069431.1"/>
    <property type="molecule type" value="Genomic_DNA"/>
</dbReference>
<reference evidence="1" key="1">
    <citation type="submission" date="2020-11" db="EMBL/GenBank/DDBJ databases">
        <authorList>
            <consortium name="DOE Joint Genome Institute"/>
            <person name="Ahrendt S."/>
            <person name="Riley R."/>
            <person name="Andreopoulos W."/>
            <person name="Labutti K."/>
            <person name="Pangilinan J."/>
            <person name="Ruiz-Duenas F.J."/>
            <person name="Barrasa J.M."/>
            <person name="Sanchez-Garcia M."/>
            <person name="Camarero S."/>
            <person name="Miyauchi S."/>
            <person name="Serrano A."/>
            <person name="Linde D."/>
            <person name="Babiker R."/>
            <person name="Drula E."/>
            <person name="Ayuso-Fernandez I."/>
            <person name="Pacheco R."/>
            <person name="Padilla G."/>
            <person name="Ferreira P."/>
            <person name="Barriuso J."/>
            <person name="Kellner H."/>
            <person name="Castanera R."/>
            <person name="Alfaro M."/>
            <person name="Ramirez L."/>
            <person name="Pisabarro A.G."/>
            <person name="Kuo A."/>
            <person name="Tritt A."/>
            <person name="Lipzen A."/>
            <person name="He G."/>
            <person name="Yan M."/>
            <person name="Ng V."/>
            <person name="Cullen D."/>
            <person name="Martin F."/>
            <person name="Rosso M.-N."/>
            <person name="Henrissat B."/>
            <person name="Hibbett D."/>
            <person name="Martinez A.T."/>
            <person name="Grigoriev I.V."/>
        </authorList>
    </citation>
    <scope>NUCLEOTIDE SEQUENCE</scope>
    <source>
        <strain evidence="1">AH 40177</strain>
    </source>
</reference>
<dbReference type="OrthoDB" id="3030685at2759"/>
<organism evidence="1 2">
    <name type="scientific">Rhodocollybia butyracea</name>
    <dbReference type="NCBI Taxonomy" id="206335"/>
    <lineage>
        <taxon>Eukaryota</taxon>
        <taxon>Fungi</taxon>
        <taxon>Dikarya</taxon>
        <taxon>Basidiomycota</taxon>
        <taxon>Agaricomycotina</taxon>
        <taxon>Agaricomycetes</taxon>
        <taxon>Agaricomycetidae</taxon>
        <taxon>Agaricales</taxon>
        <taxon>Marasmiineae</taxon>
        <taxon>Omphalotaceae</taxon>
        <taxon>Rhodocollybia</taxon>
    </lineage>
</organism>
<protein>
    <submittedName>
        <fullName evidence="1">Uncharacterized protein</fullName>
    </submittedName>
</protein>
<gene>
    <name evidence="1" type="ORF">BDP27DRAFT_1420893</name>
</gene>
<evidence type="ECO:0000313" key="2">
    <source>
        <dbReference type="Proteomes" id="UP000772434"/>
    </source>
</evidence>
<proteinExistence type="predicted"/>
<dbReference type="AlphaFoldDB" id="A0A9P5PU36"/>
<comment type="caution">
    <text evidence="1">The sequence shown here is derived from an EMBL/GenBank/DDBJ whole genome shotgun (WGS) entry which is preliminary data.</text>
</comment>
<name>A0A9P5PU36_9AGAR</name>
<evidence type="ECO:0000313" key="1">
    <source>
        <dbReference type="EMBL" id="KAF9069431.1"/>
    </source>
</evidence>
<accession>A0A9P5PU36</accession>
<keyword evidence="2" id="KW-1185">Reference proteome</keyword>
<sequence>MDFSLDEKLHQYILVYPDDPKIWKTNIAPLGALRSALASGKTYPPPSWMTAEERKENIEALMRGGLIVDLQVHTFKLVRRGCQNAEMSFVYTFALTMVSLDKYVLNMPIFFGAALEDYIGLPSIGGAAVAKACTNVTVKDFQANHWPVLQVPDRELLSWIRARLKDQRYMTVLQ</sequence>
<dbReference type="Proteomes" id="UP000772434">
    <property type="component" value="Unassembled WGS sequence"/>
</dbReference>